<gene>
    <name evidence="1" type="ORF">ID854_22120</name>
</gene>
<comment type="caution">
    <text evidence="1">The sequence shown here is derived from an EMBL/GenBank/DDBJ whole genome shotgun (WGS) entry which is preliminary data.</text>
</comment>
<dbReference type="Proteomes" id="UP001193920">
    <property type="component" value="Unassembled WGS sequence"/>
</dbReference>
<dbReference type="AlphaFoldDB" id="A0AAW3YZX1"/>
<reference evidence="1" key="1">
    <citation type="submission" date="2020-09" db="EMBL/GenBank/DDBJ databases">
        <authorList>
            <person name="Palma L."/>
            <person name="Caballero P."/>
            <person name="Berry C."/>
            <person name="Del Valle E."/>
        </authorList>
    </citation>
    <scope>NUCLEOTIDE SEQUENCE</scope>
    <source>
        <strain evidence="1">M</strain>
    </source>
</reference>
<evidence type="ECO:0000313" key="1">
    <source>
        <dbReference type="EMBL" id="MBD2803066.1"/>
    </source>
</evidence>
<name>A0AAW3YZX1_9GAMM</name>
<dbReference type="RefSeq" id="WP_323869895.1">
    <property type="nucleotide sequence ID" value="NZ_JACXBF010000589.1"/>
</dbReference>
<proteinExistence type="predicted"/>
<protein>
    <submittedName>
        <fullName evidence="1">Uncharacterized protein</fullName>
    </submittedName>
</protein>
<sequence length="146" mass="16811">MNSEFKNNTLDDISSRLKAASKISKNHNINEITVDCDELIKLCDAAKKLSEYECIIGAYEQDNADWHKLIDRDGSAICRLVDIVLNLQSKIAEYESMEPVAYKIFDEKFNEILGFRSSKEGAEQSFLYYKDECCCKVIPLYRHPNK</sequence>
<dbReference type="EMBL" id="JACXBF010000589">
    <property type="protein sequence ID" value="MBD2803066.1"/>
    <property type="molecule type" value="Genomic_DNA"/>
</dbReference>
<accession>A0AAW3YZX1</accession>
<reference evidence="1" key="2">
    <citation type="journal article" date="2024" name="Toxins">
        <title>Genome Sequence Analysis of Native Xenorhabdus Strains Isolated from Entomopathogenic Nematodes in Argentina.</title>
        <authorList>
            <person name="Palma L."/>
            <person name="Frizzo L."/>
            <person name="Kaiser S."/>
            <person name="Berry C."/>
            <person name="Caballero P."/>
            <person name="Bode H.B."/>
            <person name="Del Valle E.E."/>
        </authorList>
    </citation>
    <scope>NUCLEOTIDE SEQUENCE</scope>
    <source>
        <strain evidence="1">M</strain>
    </source>
</reference>
<organism evidence="1">
    <name type="scientific">Xenorhabdus szentirmaii</name>
    <dbReference type="NCBI Taxonomy" id="290112"/>
    <lineage>
        <taxon>Bacteria</taxon>
        <taxon>Pseudomonadati</taxon>
        <taxon>Pseudomonadota</taxon>
        <taxon>Gammaproteobacteria</taxon>
        <taxon>Enterobacterales</taxon>
        <taxon>Morganellaceae</taxon>
        <taxon>Xenorhabdus</taxon>
    </lineage>
</organism>